<protein>
    <recommendedName>
        <fullName evidence="1">RiboL-PSP-HEPN domain-containing protein</fullName>
    </recommendedName>
</protein>
<dbReference type="OrthoDB" id="1425281at2"/>
<dbReference type="InterPro" id="IPR041519">
    <property type="entry name" value="HEPN_RiboL-PSP"/>
</dbReference>
<evidence type="ECO:0000259" key="1">
    <source>
        <dbReference type="Pfam" id="PF18735"/>
    </source>
</evidence>
<sequence length="248" mass="28720">MIVRTNAFNTLQRQVQETFDFAVVVCHSVPALKLQMNLLDKGTINKLPTPDYFTLNNTTELRAQANGYKEKLATYLFLSSFSFFENYFGTVLKEIFDLNTTIPDNISLKKSLDENTDTRGKRALKGTFDKKKLQRYKKFSDELKANGYISPDELLKIVAFNNLYKTVENLKANEIPDFLISHFKIDITDDEKTKFGTYRQLRNDIAHGDNPNLDLRKVKEANAFLRLLASKIDDYLSEHYIKLNNYTE</sequence>
<evidence type="ECO:0000313" key="2">
    <source>
        <dbReference type="EMBL" id="EIJ40872.1"/>
    </source>
</evidence>
<name>I3CB79_9FLAO</name>
<dbReference type="Pfam" id="PF18735">
    <property type="entry name" value="HEPN_RiboL-PSP"/>
    <property type="match status" value="1"/>
</dbReference>
<dbReference type="RefSeq" id="WP_008615534.1">
    <property type="nucleotide sequence ID" value="NZ_JH651379.1"/>
</dbReference>
<keyword evidence="3" id="KW-1185">Reference proteome</keyword>
<gene>
    <name evidence="2" type="ORF">JoomaDRAFT_3947</name>
</gene>
<dbReference type="EMBL" id="JH651379">
    <property type="protein sequence ID" value="EIJ40872.1"/>
    <property type="molecule type" value="Genomic_DNA"/>
</dbReference>
<accession>I3CB79</accession>
<evidence type="ECO:0000313" key="3">
    <source>
        <dbReference type="Proteomes" id="UP000004690"/>
    </source>
</evidence>
<dbReference type="Proteomes" id="UP000004690">
    <property type="component" value="Unassembled WGS sequence"/>
</dbReference>
<feature type="domain" description="RiboL-PSP-HEPN" evidence="1">
    <location>
        <begin position="64"/>
        <end position="237"/>
    </location>
</feature>
<organism evidence="2 3">
    <name type="scientific">Galbibacter orientalis DSM 19592</name>
    <dbReference type="NCBI Taxonomy" id="926559"/>
    <lineage>
        <taxon>Bacteria</taxon>
        <taxon>Pseudomonadati</taxon>
        <taxon>Bacteroidota</taxon>
        <taxon>Flavobacteriia</taxon>
        <taxon>Flavobacteriales</taxon>
        <taxon>Flavobacteriaceae</taxon>
        <taxon>Galbibacter</taxon>
    </lineage>
</organism>
<dbReference type="AlphaFoldDB" id="I3CB79"/>
<dbReference type="eggNOG" id="ENOG50338X8">
    <property type="taxonomic scope" value="Bacteria"/>
</dbReference>
<dbReference type="HOGENOM" id="CLU_1011737_0_0_10"/>
<reference evidence="2 3" key="1">
    <citation type="submission" date="2012-02" db="EMBL/GenBank/DDBJ databases">
        <title>Improved High-Quality Draft genome of Joostella marina DSM 19592.</title>
        <authorList>
            <consortium name="US DOE Joint Genome Institute (JGI-PGF)"/>
            <person name="Lucas S."/>
            <person name="Copeland A."/>
            <person name="Lapidus A."/>
            <person name="Bruce D."/>
            <person name="Goodwin L."/>
            <person name="Pitluck S."/>
            <person name="Peters L."/>
            <person name="Chertkov O."/>
            <person name="Ovchinnikova G."/>
            <person name="Kyrpides N."/>
            <person name="Mavromatis K."/>
            <person name="Detter J.C."/>
            <person name="Han C."/>
            <person name="Land M."/>
            <person name="Hauser L."/>
            <person name="Markowitz V."/>
            <person name="Cheng J.-F."/>
            <person name="Hugenholtz P."/>
            <person name="Woyke T."/>
            <person name="Wu D."/>
            <person name="Tindall B."/>
            <person name="Brambilla E."/>
            <person name="Klenk H.-P."/>
            <person name="Eisen J.A."/>
        </authorList>
    </citation>
    <scope>NUCLEOTIDE SEQUENCE [LARGE SCALE GENOMIC DNA]</scope>
    <source>
        <strain evidence="2 3">DSM 19592</strain>
    </source>
</reference>
<proteinExistence type="predicted"/>